<keyword evidence="7" id="KW-1185">Reference proteome</keyword>
<keyword evidence="3 5" id="KW-1133">Transmembrane helix</keyword>
<feature type="transmembrane region" description="Helical" evidence="5">
    <location>
        <begin position="274"/>
        <end position="292"/>
    </location>
</feature>
<gene>
    <name evidence="6" type="primary">ubiA</name>
    <name evidence="6" type="ORF">G3570_10470</name>
</gene>
<dbReference type="AlphaFoldDB" id="A0A6M1SXR3"/>
<feature type="transmembrane region" description="Helical" evidence="5">
    <location>
        <begin position="237"/>
        <end position="254"/>
    </location>
</feature>
<evidence type="ECO:0000256" key="3">
    <source>
        <dbReference type="ARBA" id="ARBA00022989"/>
    </source>
</evidence>
<feature type="transmembrane region" description="Helical" evidence="5">
    <location>
        <begin position="113"/>
        <end position="130"/>
    </location>
</feature>
<dbReference type="Pfam" id="PF01040">
    <property type="entry name" value="UbiA"/>
    <property type="match status" value="1"/>
</dbReference>
<dbReference type="GO" id="GO:0016765">
    <property type="term" value="F:transferase activity, transferring alkyl or aryl (other than methyl) groups"/>
    <property type="evidence" value="ECO:0007669"/>
    <property type="project" value="InterPro"/>
</dbReference>
<dbReference type="GO" id="GO:0016020">
    <property type="term" value="C:membrane"/>
    <property type="evidence" value="ECO:0007669"/>
    <property type="project" value="UniProtKB-SubCell"/>
</dbReference>
<keyword evidence="4 5" id="KW-0472">Membrane</keyword>
<feature type="transmembrane region" description="Helical" evidence="5">
    <location>
        <begin position="166"/>
        <end position="187"/>
    </location>
</feature>
<evidence type="ECO:0000313" key="7">
    <source>
        <dbReference type="Proteomes" id="UP000473278"/>
    </source>
</evidence>
<evidence type="ECO:0000256" key="2">
    <source>
        <dbReference type="ARBA" id="ARBA00022692"/>
    </source>
</evidence>
<dbReference type="InterPro" id="IPR000537">
    <property type="entry name" value="UbiA_prenyltransferase"/>
</dbReference>
<organism evidence="6 7">
    <name type="scientific">Halalkalibaculum roseum</name>
    <dbReference type="NCBI Taxonomy" id="2709311"/>
    <lineage>
        <taxon>Bacteria</taxon>
        <taxon>Pseudomonadati</taxon>
        <taxon>Balneolota</taxon>
        <taxon>Balneolia</taxon>
        <taxon>Balneolales</taxon>
        <taxon>Balneolaceae</taxon>
        <taxon>Halalkalibaculum</taxon>
    </lineage>
</organism>
<dbReference type="RefSeq" id="WP_165142054.1">
    <property type="nucleotide sequence ID" value="NZ_JAALLT010000003.1"/>
</dbReference>
<evidence type="ECO:0000313" key="6">
    <source>
        <dbReference type="EMBL" id="NGP77058.1"/>
    </source>
</evidence>
<protein>
    <submittedName>
        <fullName evidence="6">UbiA family prenyltransferase</fullName>
    </submittedName>
</protein>
<proteinExistence type="predicted"/>
<keyword evidence="6" id="KW-0808">Transferase</keyword>
<evidence type="ECO:0000256" key="4">
    <source>
        <dbReference type="ARBA" id="ARBA00023136"/>
    </source>
</evidence>
<evidence type="ECO:0000256" key="5">
    <source>
        <dbReference type="SAM" id="Phobius"/>
    </source>
</evidence>
<comment type="subcellular location">
    <subcellularLocation>
        <location evidence="1">Membrane</location>
        <topology evidence="1">Multi-pass membrane protein</topology>
    </subcellularLocation>
</comment>
<keyword evidence="2 5" id="KW-0812">Transmembrane</keyword>
<accession>A0A6M1SXR3</accession>
<feature type="transmembrane region" description="Helical" evidence="5">
    <location>
        <begin position="46"/>
        <end position="70"/>
    </location>
</feature>
<sequence length="308" mass="34334">MKGNSSNTSTGKEIWNFILHLRWHYQVFILSGGFLLGGFLSPSLNWNSYLLQFVNVHLLLFGGATAYNSYWDKDEGPIGGLKNPPPMTRWMWMMSILMQAVGLLVAIPAGNAFMGIYILSMIFFWLYSSPLTRWKGDPIKSLVAIGVSTGTNSFLMGYLSAGMNEIDLSIIFAAVGVALVILSLYPLSQLYQMDEDRKRGDRTFAIRYGFSGVFNFFVISFSSGILLISMALFVDHVALGIGFLLVGFGIGYWVQNKILQLTAEQEDYELVMRIKFATSLLFVAFILLILVLKHTNLGIVTGLDVLLI</sequence>
<dbReference type="EMBL" id="JAALLT010000003">
    <property type="protein sequence ID" value="NGP77058.1"/>
    <property type="molecule type" value="Genomic_DNA"/>
</dbReference>
<dbReference type="Proteomes" id="UP000473278">
    <property type="component" value="Unassembled WGS sequence"/>
</dbReference>
<evidence type="ECO:0000256" key="1">
    <source>
        <dbReference type="ARBA" id="ARBA00004141"/>
    </source>
</evidence>
<feature type="transmembrane region" description="Helical" evidence="5">
    <location>
        <begin position="142"/>
        <end position="160"/>
    </location>
</feature>
<feature type="transmembrane region" description="Helical" evidence="5">
    <location>
        <begin position="21"/>
        <end position="40"/>
    </location>
</feature>
<feature type="transmembrane region" description="Helical" evidence="5">
    <location>
        <begin position="208"/>
        <end position="231"/>
    </location>
</feature>
<name>A0A6M1SXR3_9BACT</name>
<comment type="caution">
    <text evidence="6">The sequence shown here is derived from an EMBL/GenBank/DDBJ whole genome shotgun (WGS) entry which is preliminary data.</text>
</comment>
<reference evidence="6 7" key="1">
    <citation type="submission" date="2020-02" db="EMBL/GenBank/DDBJ databases">
        <title>Balneolaceae bacterium YR4-1, complete genome.</title>
        <authorList>
            <person name="Li Y."/>
            <person name="Wu S."/>
        </authorList>
    </citation>
    <scope>NUCLEOTIDE SEQUENCE [LARGE SCALE GENOMIC DNA]</scope>
    <source>
        <strain evidence="6 7">YR4-1</strain>
    </source>
</reference>